<feature type="transmembrane region" description="Helical" evidence="6">
    <location>
        <begin position="69"/>
        <end position="90"/>
    </location>
</feature>
<evidence type="ECO:0000256" key="6">
    <source>
        <dbReference type="SAM" id="Phobius"/>
    </source>
</evidence>
<gene>
    <name evidence="7" type="ORF">BDP27DRAFT_551088</name>
</gene>
<dbReference type="InterPro" id="IPR023271">
    <property type="entry name" value="Aquaporin-like"/>
</dbReference>
<dbReference type="GO" id="GO:0015707">
    <property type="term" value="P:nitrite transport"/>
    <property type="evidence" value="ECO:0007669"/>
    <property type="project" value="TreeGrafter"/>
</dbReference>
<feature type="transmembrane region" description="Helical" evidence="6">
    <location>
        <begin position="197"/>
        <end position="221"/>
    </location>
</feature>
<evidence type="ECO:0000313" key="8">
    <source>
        <dbReference type="Proteomes" id="UP000772434"/>
    </source>
</evidence>
<dbReference type="AlphaFoldDB" id="A0A9P5PXI4"/>
<dbReference type="PANTHER" id="PTHR30520:SF6">
    <property type="entry name" value="FORMATE_NITRATE FAMILY TRANSPORTER (EUROFUNG)"/>
    <property type="match status" value="1"/>
</dbReference>
<dbReference type="GO" id="GO:0015513">
    <property type="term" value="F:high-affinity secondary active nitrite transmembrane transporter activity"/>
    <property type="evidence" value="ECO:0007669"/>
    <property type="project" value="TreeGrafter"/>
</dbReference>
<feature type="transmembrane region" description="Helical" evidence="6">
    <location>
        <begin position="165"/>
        <end position="185"/>
    </location>
</feature>
<protein>
    <submittedName>
        <fullName evidence="7">Formate/nitrite transporter</fullName>
    </submittedName>
</protein>
<keyword evidence="8" id="KW-1185">Reference proteome</keyword>
<keyword evidence="2 6" id="KW-0812">Transmembrane</keyword>
<comment type="caution">
    <text evidence="7">The sequence shown here is derived from an EMBL/GenBank/DDBJ whole genome shotgun (WGS) entry which is preliminary data.</text>
</comment>
<feature type="transmembrane region" description="Helical" evidence="6">
    <location>
        <begin position="242"/>
        <end position="265"/>
    </location>
</feature>
<evidence type="ECO:0000256" key="4">
    <source>
        <dbReference type="ARBA" id="ARBA00023136"/>
    </source>
</evidence>
<dbReference type="Proteomes" id="UP000772434">
    <property type="component" value="Unassembled WGS sequence"/>
</dbReference>
<organism evidence="7 8">
    <name type="scientific">Rhodocollybia butyracea</name>
    <dbReference type="NCBI Taxonomy" id="206335"/>
    <lineage>
        <taxon>Eukaryota</taxon>
        <taxon>Fungi</taxon>
        <taxon>Dikarya</taxon>
        <taxon>Basidiomycota</taxon>
        <taxon>Agaricomycotina</taxon>
        <taxon>Agaricomycetes</taxon>
        <taxon>Agaricomycetidae</taxon>
        <taxon>Agaricales</taxon>
        <taxon>Marasmiineae</taxon>
        <taxon>Omphalotaceae</taxon>
        <taxon>Rhodocollybia</taxon>
    </lineage>
</organism>
<dbReference type="Pfam" id="PF01226">
    <property type="entry name" value="Form_Nir_trans"/>
    <property type="match status" value="1"/>
</dbReference>
<reference evidence="7" key="1">
    <citation type="submission" date="2020-11" db="EMBL/GenBank/DDBJ databases">
        <authorList>
            <consortium name="DOE Joint Genome Institute"/>
            <person name="Ahrendt S."/>
            <person name="Riley R."/>
            <person name="Andreopoulos W."/>
            <person name="Labutti K."/>
            <person name="Pangilinan J."/>
            <person name="Ruiz-Duenas F.J."/>
            <person name="Barrasa J.M."/>
            <person name="Sanchez-Garcia M."/>
            <person name="Camarero S."/>
            <person name="Miyauchi S."/>
            <person name="Serrano A."/>
            <person name="Linde D."/>
            <person name="Babiker R."/>
            <person name="Drula E."/>
            <person name="Ayuso-Fernandez I."/>
            <person name="Pacheco R."/>
            <person name="Padilla G."/>
            <person name="Ferreira P."/>
            <person name="Barriuso J."/>
            <person name="Kellner H."/>
            <person name="Castanera R."/>
            <person name="Alfaro M."/>
            <person name="Ramirez L."/>
            <person name="Pisabarro A.G."/>
            <person name="Kuo A."/>
            <person name="Tritt A."/>
            <person name="Lipzen A."/>
            <person name="He G."/>
            <person name="Yan M."/>
            <person name="Ng V."/>
            <person name="Cullen D."/>
            <person name="Martin F."/>
            <person name="Rosso M.-N."/>
            <person name="Henrissat B."/>
            <person name="Hibbett D."/>
            <person name="Martinez A.T."/>
            <person name="Grigoriev I.V."/>
        </authorList>
    </citation>
    <scope>NUCLEOTIDE SEQUENCE</scope>
    <source>
        <strain evidence="7">AH 40177</strain>
    </source>
</reference>
<comment type="similarity">
    <text evidence="5">Belongs to the FNT transporter (TC 1.A.16) family.</text>
</comment>
<sequence>MDPLQSTLKPDEVTFAFVQQGVAKHRMRYDIVFFKAVLAGLMLSFGALMNELVQDGTPSLSAATGNPAIPKLLGGFVFPSGFVLIPMLGLELLTSNMMVFPIAIASGAIPWWSLLVNWIIVTFGNLAGSLFSAALLVRFSAILSSEPFATGVQTFAIKKAVTPSFLQIFLRGIGCNILVCIAIWLSVGAKETVSKLIAIWIPIWVFVACSFDHVIANMFYIPLGILFDAPSLTVDSYIRKSLIATYLGNIVGAFIVWGPAVYFYVWNSENKIQETEEGSLTKSDE</sequence>
<dbReference type="EMBL" id="JADNRY010000035">
    <property type="protein sequence ID" value="KAF9071068.1"/>
    <property type="molecule type" value="Genomic_DNA"/>
</dbReference>
<evidence type="ECO:0000256" key="5">
    <source>
        <dbReference type="ARBA" id="ARBA00049660"/>
    </source>
</evidence>
<dbReference type="PANTHER" id="PTHR30520">
    <property type="entry name" value="FORMATE TRANSPORTER-RELATED"/>
    <property type="match status" value="1"/>
</dbReference>
<dbReference type="Gene3D" id="1.20.1080.10">
    <property type="entry name" value="Glycerol uptake facilitator protein"/>
    <property type="match status" value="1"/>
</dbReference>
<feature type="transmembrane region" description="Helical" evidence="6">
    <location>
        <begin position="32"/>
        <end position="49"/>
    </location>
</feature>
<comment type="subcellular location">
    <subcellularLocation>
        <location evidence="1">Membrane</location>
        <topology evidence="1">Multi-pass membrane protein</topology>
    </subcellularLocation>
</comment>
<dbReference type="InterPro" id="IPR000292">
    <property type="entry name" value="For/NO2_transpt"/>
</dbReference>
<accession>A0A9P5PXI4</accession>
<keyword evidence="3 6" id="KW-1133">Transmembrane helix</keyword>
<evidence type="ECO:0000256" key="3">
    <source>
        <dbReference type="ARBA" id="ARBA00022989"/>
    </source>
</evidence>
<proteinExistence type="inferred from homology"/>
<dbReference type="OrthoDB" id="4829at2759"/>
<evidence type="ECO:0000256" key="2">
    <source>
        <dbReference type="ARBA" id="ARBA00022692"/>
    </source>
</evidence>
<dbReference type="GO" id="GO:0005886">
    <property type="term" value="C:plasma membrane"/>
    <property type="evidence" value="ECO:0007669"/>
    <property type="project" value="TreeGrafter"/>
</dbReference>
<keyword evidence="4 6" id="KW-0472">Membrane</keyword>
<feature type="transmembrane region" description="Helical" evidence="6">
    <location>
        <begin position="97"/>
        <end position="120"/>
    </location>
</feature>
<name>A0A9P5PXI4_9AGAR</name>
<evidence type="ECO:0000256" key="1">
    <source>
        <dbReference type="ARBA" id="ARBA00004141"/>
    </source>
</evidence>
<evidence type="ECO:0000313" key="7">
    <source>
        <dbReference type="EMBL" id="KAF9071068.1"/>
    </source>
</evidence>